<keyword evidence="3" id="KW-1185">Reference proteome</keyword>
<accession>A0ABN3IMN2</accession>
<reference evidence="2 3" key="1">
    <citation type="journal article" date="2019" name="Int. J. Syst. Evol. Microbiol.">
        <title>The Global Catalogue of Microorganisms (GCM) 10K type strain sequencing project: providing services to taxonomists for standard genome sequencing and annotation.</title>
        <authorList>
            <consortium name="The Broad Institute Genomics Platform"/>
            <consortium name="The Broad Institute Genome Sequencing Center for Infectious Disease"/>
            <person name="Wu L."/>
            <person name="Ma J."/>
        </authorList>
    </citation>
    <scope>NUCLEOTIDE SEQUENCE [LARGE SCALE GENOMIC DNA]</scope>
    <source>
        <strain evidence="2 3">JCM 3325</strain>
    </source>
</reference>
<organism evidence="2 3">
    <name type="scientific">Actinomadura vinacea</name>
    <dbReference type="NCBI Taxonomy" id="115336"/>
    <lineage>
        <taxon>Bacteria</taxon>
        <taxon>Bacillati</taxon>
        <taxon>Actinomycetota</taxon>
        <taxon>Actinomycetes</taxon>
        <taxon>Streptosporangiales</taxon>
        <taxon>Thermomonosporaceae</taxon>
        <taxon>Actinomadura</taxon>
    </lineage>
</organism>
<proteinExistence type="predicted"/>
<dbReference type="Proteomes" id="UP001501231">
    <property type="component" value="Unassembled WGS sequence"/>
</dbReference>
<feature type="region of interest" description="Disordered" evidence="1">
    <location>
        <begin position="74"/>
        <end position="121"/>
    </location>
</feature>
<name>A0ABN3IMN2_9ACTN</name>
<dbReference type="RefSeq" id="WP_344587808.1">
    <property type="nucleotide sequence ID" value="NZ_BAAARW010000005.1"/>
</dbReference>
<protein>
    <submittedName>
        <fullName evidence="2">Uncharacterized protein</fullName>
    </submittedName>
</protein>
<evidence type="ECO:0000313" key="2">
    <source>
        <dbReference type="EMBL" id="GAA2407460.1"/>
    </source>
</evidence>
<comment type="caution">
    <text evidence="2">The sequence shown here is derived from an EMBL/GenBank/DDBJ whole genome shotgun (WGS) entry which is preliminary data.</text>
</comment>
<evidence type="ECO:0000313" key="3">
    <source>
        <dbReference type="Proteomes" id="UP001501231"/>
    </source>
</evidence>
<feature type="compositionally biased region" description="Low complexity" evidence="1">
    <location>
        <begin position="74"/>
        <end position="99"/>
    </location>
</feature>
<sequence length="121" mass="13451">MNAVAPCPAEISRVVTELARRFPGVRAWWGEATGEWWAMTRDCFGRDRLIEATDPAELGRRVEAVRSHIPHFARAAQQTGAAARPTTAPRRTSRPAASSNPQYPGHGRHEAPGRRLLFGRR</sequence>
<dbReference type="EMBL" id="BAAARW010000005">
    <property type="protein sequence ID" value="GAA2407460.1"/>
    <property type="molecule type" value="Genomic_DNA"/>
</dbReference>
<evidence type="ECO:0000256" key="1">
    <source>
        <dbReference type="SAM" id="MobiDB-lite"/>
    </source>
</evidence>
<gene>
    <name evidence="2" type="ORF">GCM10010191_14740</name>
</gene>